<protein>
    <recommendedName>
        <fullName evidence="2">UPF0301 protein Pas1_01295</fullName>
    </recommendedName>
</protein>
<dbReference type="SUPFAM" id="SSF143456">
    <property type="entry name" value="VC0467-like"/>
    <property type="match status" value="1"/>
</dbReference>
<sequence length="210" mass="22925">MTSANKATPASDPVSPIFYSADHLANQFLIAMPGMLDPNFAGSVIYLFDHTDRGAMGLVINRPTEVDLASLFDRIELKLEITPLLEQPVYFGGPVQVERGFVLHETLAETAYRSSLIVPGGLTMTTSKDVLEDVATGKGPKRFLMTLGYAGWSSGQLEEEISLNGWMNIPVSQDQISDIIFDTPSSQRYERTMGRLGFDLSHLSGEAGHA</sequence>
<comment type="similarity">
    <text evidence="1 2">Belongs to the UPF0301 (AlgH) family.</text>
</comment>
<evidence type="ECO:0000256" key="2">
    <source>
        <dbReference type="HAMAP-Rule" id="MF_00758"/>
    </source>
</evidence>
<dbReference type="InterPro" id="IPR003774">
    <property type="entry name" value="AlgH-like"/>
</dbReference>
<dbReference type="Gene3D" id="3.40.1740.10">
    <property type="entry name" value="VC0467-like"/>
    <property type="match status" value="1"/>
</dbReference>
<dbReference type="EMBL" id="CP030085">
    <property type="protein sequence ID" value="AWW49126.1"/>
    <property type="molecule type" value="Genomic_DNA"/>
</dbReference>
<dbReference type="Proteomes" id="UP000248592">
    <property type="component" value="Chromosome"/>
</dbReference>
<dbReference type="NCBIfam" id="NF001267">
    <property type="entry name" value="PRK00228.1-2"/>
    <property type="match status" value="1"/>
</dbReference>
<proteinExistence type="inferred from homology"/>
<evidence type="ECO:0000313" key="3">
    <source>
        <dbReference type="EMBL" id="AWW49126.1"/>
    </source>
</evidence>
<dbReference type="AlphaFoldDB" id="A0A2Z4JQW7"/>
<dbReference type="GO" id="GO:0005829">
    <property type="term" value="C:cytosol"/>
    <property type="evidence" value="ECO:0007669"/>
    <property type="project" value="TreeGrafter"/>
</dbReference>
<evidence type="ECO:0000256" key="1">
    <source>
        <dbReference type="ARBA" id="ARBA00009600"/>
    </source>
</evidence>
<evidence type="ECO:0000313" key="4">
    <source>
        <dbReference type="Proteomes" id="UP000248592"/>
    </source>
</evidence>
<dbReference type="PANTHER" id="PTHR30327:SF1">
    <property type="entry name" value="UPF0301 PROTEIN YQGE"/>
    <property type="match status" value="1"/>
</dbReference>
<dbReference type="PANTHER" id="PTHR30327">
    <property type="entry name" value="UNCHARACTERIZED PROTEIN YQGE"/>
    <property type="match status" value="1"/>
</dbReference>
<dbReference type="NCBIfam" id="NF001266">
    <property type="entry name" value="PRK00228.1-1"/>
    <property type="match status" value="1"/>
</dbReference>
<reference evidence="4" key="1">
    <citation type="submission" date="2018-06" db="EMBL/GenBank/DDBJ databases">
        <title>Description of a new Polynucleobacter species.</title>
        <authorList>
            <person name="Hahn M.W."/>
        </authorList>
    </citation>
    <scope>NUCLEOTIDE SEQUENCE [LARGE SCALE GENOMIC DNA]</scope>
    <source>
        <strain evidence="4">MG-25-Pas1-D2</strain>
    </source>
</reference>
<dbReference type="Pfam" id="PF02622">
    <property type="entry name" value="DUF179"/>
    <property type="match status" value="1"/>
</dbReference>
<name>A0A2Z4JQW7_9BURK</name>
<gene>
    <name evidence="3" type="ORF">Pas1_01295</name>
</gene>
<organism evidence="3 4">
    <name type="scientific">Polynucleobacter paneuropaeus</name>
    <dbReference type="NCBI Taxonomy" id="2527775"/>
    <lineage>
        <taxon>Bacteria</taxon>
        <taxon>Pseudomonadati</taxon>
        <taxon>Pseudomonadota</taxon>
        <taxon>Betaproteobacteria</taxon>
        <taxon>Burkholderiales</taxon>
        <taxon>Burkholderiaceae</taxon>
        <taxon>Polynucleobacter</taxon>
    </lineage>
</organism>
<dbReference type="HAMAP" id="MF_00758">
    <property type="entry name" value="UPF0301"/>
    <property type="match status" value="1"/>
</dbReference>
<accession>A0A2Z4JQW7</accession>